<keyword evidence="2" id="KW-0328">Glycosyltransferase</keyword>
<evidence type="ECO:0000256" key="3">
    <source>
        <dbReference type="ARBA" id="ARBA00022679"/>
    </source>
</evidence>
<reference evidence="5" key="1">
    <citation type="submission" date="2020-08" db="EMBL/GenBank/DDBJ databases">
        <title>Genome sequencing and assembly of the red palm weevil Rhynchophorus ferrugineus.</title>
        <authorList>
            <person name="Dias G.B."/>
            <person name="Bergman C.M."/>
            <person name="Manee M."/>
        </authorList>
    </citation>
    <scope>NUCLEOTIDE SEQUENCE</scope>
    <source>
        <strain evidence="5">AA-2017</strain>
        <tissue evidence="5">Whole larva</tissue>
    </source>
</reference>
<evidence type="ECO:0000256" key="4">
    <source>
        <dbReference type="SAM" id="SignalP"/>
    </source>
</evidence>
<dbReference type="EMBL" id="JAACXV010000405">
    <property type="protein sequence ID" value="KAF7278194.1"/>
    <property type="molecule type" value="Genomic_DNA"/>
</dbReference>
<organism evidence="5 6">
    <name type="scientific">Rhynchophorus ferrugineus</name>
    <name type="common">Red palm weevil</name>
    <name type="synonym">Curculio ferrugineus</name>
    <dbReference type="NCBI Taxonomy" id="354439"/>
    <lineage>
        <taxon>Eukaryota</taxon>
        <taxon>Metazoa</taxon>
        <taxon>Ecdysozoa</taxon>
        <taxon>Arthropoda</taxon>
        <taxon>Hexapoda</taxon>
        <taxon>Insecta</taxon>
        <taxon>Pterygota</taxon>
        <taxon>Neoptera</taxon>
        <taxon>Endopterygota</taxon>
        <taxon>Coleoptera</taxon>
        <taxon>Polyphaga</taxon>
        <taxon>Cucujiformia</taxon>
        <taxon>Curculionidae</taxon>
        <taxon>Dryophthorinae</taxon>
        <taxon>Rhynchophorus</taxon>
    </lineage>
</organism>
<dbReference type="OrthoDB" id="5835829at2759"/>
<dbReference type="CDD" id="cd03784">
    <property type="entry name" value="GT1_Gtf-like"/>
    <property type="match status" value="4"/>
</dbReference>
<evidence type="ECO:0000256" key="2">
    <source>
        <dbReference type="ARBA" id="ARBA00022676"/>
    </source>
</evidence>
<dbReference type="PANTHER" id="PTHR48043:SF159">
    <property type="entry name" value="EG:EG0003.4 PROTEIN-RELATED"/>
    <property type="match status" value="1"/>
</dbReference>
<dbReference type="PANTHER" id="PTHR48043">
    <property type="entry name" value="EG:EG0003.4 PROTEIN-RELATED"/>
    <property type="match status" value="1"/>
</dbReference>
<proteinExistence type="inferred from homology"/>
<dbReference type="PROSITE" id="PS00375">
    <property type="entry name" value="UDPGT"/>
    <property type="match status" value="4"/>
</dbReference>
<comment type="caution">
    <text evidence="5">The sequence shown here is derived from an EMBL/GenBank/DDBJ whole genome shotgun (WGS) entry which is preliminary data.</text>
</comment>
<name>A0A834IED5_RHYFE</name>
<comment type="similarity">
    <text evidence="1">Belongs to the UDP-glycosyltransferase family.</text>
</comment>
<dbReference type="GO" id="GO:0008194">
    <property type="term" value="F:UDP-glycosyltransferase activity"/>
    <property type="evidence" value="ECO:0007669"/>
    <property type="project" value="InterPro"/>
</dbReference>
<evidence type="ECO:0008006" key="7">
    <source>
        <dbReference type="Google" id="ProtNLM"/>
    </source>
</evidence>
<gene>
    <name evidence="5" type="ORF">GWI33_008688</name>
</gene>
<feature type="chain" id="PRO_5032444086" description="UDP-glucuronosyltransferase" evidence="4">
    <location>
        <begin position="18"/>
        <end position="1855"/>
    </location>
</feature>
<dbReference type="InterPro" id="IPR002213">
    <property type="entry name" value="UDP_glucos_trans"/>
</dbReference>
<dbReference type="SUPFAM" id="SSF53756">
    <property type="entry name" value="UDP-Glycosyltransferase/glycogen phosphorylase"/>
    <property type="match status" value="4"/>
</dbReference>
<dbReference type="Pfam" id="PF00201">
    <property type="entry name" value="UDPGT"/>
    <property type="match status" value="4"/>
</dbReference>
<sequence>MWKIVLSLLCVCYHVQSARYLGLFPVATGSHYILDFKLMKALADAGHDVTFVSPRKQEKPLKTKGNFTDIELEGFAEAIQKGMAEFNLFDVNKQNFVNVIRTLMNLFVESANLTMHHPKITQLLNSNETYDAVVMEHFQNDVLKVFSSVFNCPLIILSTVGPNSWVNPAIGNPNEISYVRHFHAAGNPAEPMTLVERTKNLFIYIVDYLMTFHYSLPQHQKIMESVIKNPPNIVDLYFNASLILLNSHTSIYAPQPLVPSMVEIGGYHIDPPKKLPQDMQDFLDSANDGVVYFSMGSNLKSKDMPEDRKKIFLNVLGRLKQKVIWKFEEDLPGKPSNILIKKWLPQQDILAHPNVRLFITHGGLLSTTETIYHGVPILVIPVFGDQPANAERAQYAGYALKLDYHGNNFTEERLSYLINELLNNPKYRENVQHRSKLFHDRPMNPKDTAVYWMEYVVRNNGARHLRVPYEIFIIVVLNLLCISSTSESTMWKTVLVILCVCYSVQSARYLGLFPTSSGSHYILDFKLMKALADAGHDVTFVSPTKQKEPLKTKGNFTDLELEGFTEKIEKAMVEFNLFDMNKQSFLKMMSSMMSLFLKSTNETLHHPKITQLLNSNEKYDAVIMEHFQNDALRVFSAVFNCPLIILSSLGPNSWINPTIGNPNEISYVRHFHAAGDPREPMTFWERTKNLFFHIIDHFLVLHYNLPQHQQLVNSAIKNPPNIYDLYFNASLVLLNSHTSIYAPQPLVPSMVEIGGYHIDPPKKLPKDLQDFLDSAKDGVVYFSMGSNLKSKDMAEDKKKIFLNVLGSLKQKVIWKFEEDLPGKPSNILIKKWLPQQDILAHPNVRLFITHGGLLSTTETIYHGVPILAIPVFGDQPANAERAEYAGYALKLDYHGNDFTEERLSYLINELLNNPKYRENVQRRSKLFHDRPMTPKDTAVYWMEYVVRNNGARHLRIPSKIFIIVVLNLLCISSTSESTMWKPVLVILCVCYSVQSARYLGLFPTSTGSHYILDFKLMKALADAGHDVTFVSPTKQKEPLKTKGNFTDLELEGFAEIMQKAMVEFNPFEINKKSFLTMMKLMMTIFVDSTNATMHHPKIMQLLNSNEKYDAVIMEHFQNDALKVFSAVFNCPLIILFSLGPNSWINPTVGNPSEISYIRHFFASGNPTEPMTFLERTKNLFFYVVDYFLAFYISLPQHQQLVNSVIENPPNIYDSYFNASLVLLNSHTSIYAPQPLVPSMVEIGGYHIDPPKKLPQDLQDFLDSAKDGVVYFSMGSNLKSKNMPDDRKKIFLNVLGRLKQKVIWKFEEDLPGKPSNMLIKKWLPQQDILAHPNVRLFITHGGLLSTTETIYHGVPILAIPVFGDQPANAERAQYAGYALKLDYHDTNFTEERLSYLINELLNNPKYRENVQRRSKLFHDRPMKPKDTAVYWMEYVVRNNGARHLRVGGINIPCACYSVQSARYLGLFPDAVGSHYILGFKLMRALADVGHDVTFVSSIKQKKPLVTKGNFTELILEDLHVDTSEGMVDTNIFEFMKESSITILGYASSILFKSSNDTMHHPKIKQLLNSNEKYDAVVMKHSHNDALKIFSAVFNCPVILLSDVGPNNLINSVVGNPNEISYIRHYNTPGNPEQPMTFLERRYNLIIHMAEYLCAQYHTLPVHQRILESVINNPPEITDLYNNVSLVLLNSHTSIYTPQPLVPNMVEIGGYHIDPPKKLPQDLQHFLDDAKDGVIYFNMGSILQGKDMPEDRKKILMNVLGRLKQKVIWKFEEDLPGKPSNMLIKKWLPQQDILAHPNIRLFITHGGLLSIIETIYHGVPILAIPVFGDQPANAERAVYSGYALKLDYHGNDFTENV</sequence>
<dbReference type="Gene3D" id="3.40.50.2000">
    <property type="entry name" value="Glycogen Phosphorylase B"/>
    <property type="match status" value="6"/>
</dbReference>
<dbReference type="InterPro" id="IPR035595">
    <property type="entry name" value="UDP_glycos_trans_CS"/>
</dbReference>
<protein>
    <recommendedName>
        <fullName evidence="7">UDP-glucuronosyltransferase</fullName>
    </recommendedName>
</protein>
<keyword evidence="4" id="KW-0732">Signal</keyword>
<keyword evidence="6" id="KW-1185">Reference proteome</keyword>
<evidence type="ECO:0000313" key="6">
    <source>
        <dbReference type="Proteomes" id="UP000625711"/>
    </source>
</evidence>
<dbReference type="InterPro" id="IPR050271">
    <property type="entry name" value="UDP-glycosyltransferase"/>
</dbReference>
<dbReference type="Proteomes" id="UP000625711">
    <property type="component" value="Unassembled WGS sequence"/>
</dbReference>
<accession>A0A834IED5</accession>
<evidence type="ECO:0000313" key="5">
    <source>
        <dbReference type="EMBL" id="KAF7278194.1"/>
    </source>
</evidence>
<feature type="signal peptide" evidence="4">
    <location>
        <begin position="1"/>
        <end position="17"/>
    </location>
</feature>
<dbReference type="FunFam" id="3.40.50.2000:FF:000050">
    <property type="entry name" value="UDP-glucuronosyltransferase"/>
    <property type="match status" value="4"/>
</dbReference>
<keyword evidence="3" id="KW-0808">Transferase</keyword>
<evidence type="ECO:0000256" key="1">
    <source>
        <dbReference type="ARBA" id="ARBA00009995"/>
    </source>
</evidence>